<keyword evidence="8 15" id="KW-0406">Ion transport</keyword>
<evidence type="ECO:0000256" key="12">
    <source>
        <dbReference type="ARBA" id="ARBA00050960"/>
    </source>
</evidence>
<feature type="transmembrane region" description="Helical" evidence="15">
    <location>
        <begin position="270"/>
        <end position="292"/>
    </location>
</feature>
<evidence type="ECO:0000256" key="1">
    <source>
        <dbReference type="ARBA" id="ARBA00004651"/>
    </source>
</evidence>
<evidence type="ECO:0000256" key="7">
    <source>
        <dbReference type="ARBA" id="ARBA00023055"/>
    </source>
</evidence>
<comment type="similarity">
    <text evidence="2 15">Belongs to the organo anion transporter (TC 2.A.60) family.</text>
</comment>
<feature type="compositionally biased region" description="Polar residues" evidence="16">
    <location>
        <begin position="307"/>
        <end position="318"/>
    </location>
</feature>
<evidence type="ECO:0000313" key="18">
    <source>
        <dbReference type="Ensembl" id="ENSGALP00010021286.1"/>
    </source>
</evidence>
<dbReference type="SUPFAM" id="SSF103473">
    <property type="entry name" value="MFS general substrate transporter"/>
    <property type="match status" value="1"/>
</dbReference>
<comment type="catalytic activity">
    <reaction evidence="13">
        <text>L-thyroxine(out) = L-thyroxine(in)</text>
        <dbReference type="Rhea" id="RHEA:71819"/>
        <dbReference type="ChEBI" id="CHEBI:58448"/>
    </reaction>
</comment>
<dbReference type="InterPro" id="IPR004156">
    <property type="entry name" value="OATP"/>
</dbReference>
<keyword evidence="19" id="KW-1185">Reference proteome</keyword>
<evidence type="ECO:0000259" key="17">
    <source>
        <dbReference type="PROSITE" id="PS51465"/>
    </source>
</evidence>
<reference evidence="18" key="2">
    <citation type="submission" date="2025-08" db="UniProtKB">
        <authorList>
            <consortium name="Ensembl"/>
        </authorList>
    </citation>
    <scope>IDENTIFICATION</scope>
    <source>
        <strain evidence="18">broiler</strain>
    </source>
</reference>
<keyword evidence="5 15" id="KW-0812">Transmembrane</keyword>
<feature type="transmembrane region" description="Helical" evidence="15">
    <location>
        <begin position="339"/>
        <end position="358"/>
    </location>
</feature>
<feature type="domain" description="Kazal-like" evidence="17">
    <location>
        <begin position="413"/>
        <end position="468"/>
    </location>
</feature>
<dbReference type="GO" id="GO:0005615">
    <property type="term" value="C:extracellular space"/>
    <property type="evidence" value="ECO:0007669"/>
    <property type="project" value="UniProtKB-ARBA"/>
</dbReference>
<dbReference type="AlphaFoldDB" id="A0A8V0YT61"/>
<feature type="region of interest" description="Disordered" evidence="16">
    <location>
        <begin position="301"/>
        <end position="326"/>
    </location>
</feature>
<evidence type="ECO:0000256" key="8">
    <source>
        <dbReference type="ARBA" id="ARBA00023065"/>
    </source>
</evidence>
<evidence type="ECO:0000256" key="11">
    <source>
        <dbReference type="ARBA" id="ARBA00023180"/>
    </source>
</evidence>
<keyword evidence="9 15" id="KW-0472">Membrane</keyword>
<dbReference type="FunFam" id="1.20.1250.20:FF:000407">
    <property type="entry name" value="Solute carrier organic anion transporter family member"/>
    <property type="match status" value="1"/>
</dbReference>
<keyword evidence="11" id="KW-0325">Glycoprotein</keyword>
<feature type="transmembrane region" description="Helical" evidence="15">
    <location>
        <begin position="111"/>
        <end position="132"/>
    </location>
</feature>
<dbReference type="GeneTree" id="ENSGT01150000286901"/>
<evidence type="ECO:0000256" key="9">
    <source>
        <dbReference type="ARBA" id="ARBA00023136"/>
    </source>
</evidence>
<sequence>MEISSKENAQLFSNNAVLPVDRSSFKSESSTSKEKQSCCGGIKIFLGALSFVYFAKALSGSYLKSTITQIERRFDIPSSLVGVIDGSFEIGNLLIIVFVSYFGAKLHRPRIIGAGCLIMSAGTFLIAMPQFFMGRYQYERFPSTINSTVSISPCLQEKSQTPLSALEKSQAKVNAGCEKAGSSMWIYVFLGNLLRGIGETPIQPLGITYIDDYAIEENAALYIGCVQTLAIIGPIFGFLLGSLCAKLYVDIGFVDLDSITITHKDVQWVGAWWLGYLIAGVISVLAGIPFWFLPKHLPKPESRKDSSTSSEQSKFITQDNKEQQKSYQPQMKVAEMAKGLINIPAVAFGIFSGGLIMKKFRINVLGAAKISLGSSFFGYLLLLSLFAMGCENSDVAGLTVSYHGTKQKVGYEQGLFSECNLGCMCSQNDWDPICGENGITYISACLAGCQASNGSGKNTVFFNCSCVGIMASPSRSSSAVMGPCQKGNECPKMFLYFLVISVITSYTLSVGGTPGYILLLRCIKPHLKSFALGIYTLAIRVLAGIPAPVYFGVAIDTTCLKWGRKRCGGRGACRLYDSSALRYVYLGLTLVLGTVSIFFSIAVLWVLRKRSALQDETLSANGERDTCVTKSRKDNFVNSDHLIQTTYWPEKETRL</sequence>
<dbReference type="Pfam" id="PF03137">
    <property type="entry name" value="OATP"/>
    <property type="match status" value="1"/>
</dbReference>
<gene>
    <name evidence="18" type="primary">SLCO1C1</name>
</gene>
<dbReference type="Gene3D" id="3.30.60.30">
    <property type="match status" value="1"/>
</dbReference>
<dbReference type="GO" id="GO:0016323">
    <property type="term" value="C:basolateral plasma membrane"/>
    <property type="evidence" value="ECO:0007669"/>
    <property type="project" value="UniProtKB-ARBA"/>
</dbReference>
<dbReference type="SUPFAM" id="SSF100895">
    <property type="entry name" value="Kazal-type serine protease inhibitors"/>
    <property type="match status" value="1"/>
</dbReference>
<evidence type="ECO:0000256" key="3">
    <source>
        <dbReference type="ARBA" id="ARBA00022448"/>
    </source>
</evidence>
<dbReference type="InterPro" id="IPR002350">
    <property type="entry name" value="Kazal_dom"/>
</dbReference>
<organism evidence="18 19">
    <name type="scientific">Gallus gallus</name>
    <name type="common">Chicken</name>
    <dbReference type="NCBI Taxonomy" id="9031"/>
    <lineage>
        <taxon>Eukaryota</taxon>
        <taxon>Metazoa</taxon>
        <taxon>Chordata</taxon>
        <taxon>Craniata</taxon>
        <taxon>Vertebrata</taxon>
        <taxon>Euteleostomi</taxon>
        <taxon>Archelosauria</taxon>
        <taxon>Archosauria</taxon>
        <taxon>Dinosauria</taxon>
        <taxon>Saurischia</taxon>
        <taxon>Theropoda</taxon>
        <taxon>Coelurosauria</taxon>
        <taxon>Aves</taxon>
        <taxon>Neognathae</taxon>
        <taxon>Galloanserae</taxon>
        <taxon>Galliformes</taxon>
        <taxon>Phasianidae</taxon>
        <taxon>Phasianinae</taxon>
        <taxon>Gallus</taxon>
    </lineage>
</organism>
<evidence type="ECO:0000256" key="5">
    <source>
        <dbReference type="ARBA" id="ARBA00022692"/>
    </source>
</evidence>
<dbReference type="Proteomes" id="UP000000539">
    <property type="component" value="Chromosome 1"/>
</dbReference>
<evidence type="ECO:0000256" key="13">
    <source>
        <dbReference type="ARBA" id="ARBA00051340"/>
    </source>
</evidence>
<reference evidence="18" key="1">
    <citation type="submission" date="2020-11" db="EMBL/GenBank/DDBJ databases">
        <title>Gallus gallus (Chicken) genome, bGalGal1, GRCg7b, maternal haplotype autosomes + Z &amp; W.</title>
        <authorList>
            <person name="Warren W."/>
            <person name="Formenti G."/>
            <person name="Fedrigo O."/>
            <person name="Haase B."/>
            <person name="Mountcastle J."/>
            <person name="Balacco J."/>
            <person name="Tracey A."/>
            <person name="Schneider V."/>
            <person name="Okimoto R."/>
            <person name="Cheng H."/>
            <person name="Hawken R."/>
            <person name="Howe K."/>
            <person name="Jarvis E.D."/>
        </authorList>
    </citation>
    <scope>NUCLEOTIDE SEQUENCE [LARGE SCALE GENOMIC DNA]</scope>
    <source>
        <strain evidence="18">Broiler</strain>
    </source>
</reference>
<dbReference type="GO" id="GO:0055085">
    <property type="term" value="P:transmembrane transport"/>
    <property type="evidence" value="ECO:0007669"/>
    <property type="project" value="InterPro"/>
</dbReference>
<evidence type="ECO:0000256" key="4">
    <source>
        <dbReference type="ARBA" id="ARBA00022475"/>
    </source>
</evidence>
<comment type="catalytic activity">
    <reaction evidence="12">
        <text>3,3',5'-triiodo-L-thyronine(out) = 3,3',5'-triiodo-L-thyronine(in)</text>
        <dbReference type="Rhea" id="RHEA:71815"/>
        <dbReference type="ChEBI" id="CHEBI:57261"/>
    </reaction>
</comment>
<dbReference type="PANTHER" id="PTHR11388">
    <property type="entry name" value="ORGANIC ANION TRANSPORTER"/>
    <property type="match status" value="1"/>
</dbReference>
<feature type="transmembrane region" description="Helical" evidence="15">
    <location>
        <begin position="584"/>
        <end position="607"/>
    </location>
</feature>
<feature type="transmembrane region" description="Helical" evidence="15">
    <location>
        <begin position="532"/>
        <end position="555"/>
    </location>
</feature>
<comment type="caution">
    <text evidence="15">Lacks conserved residue(s) required for the propagation of feature annotation.</text>
</comment>
<keyword evidence="10" id="KW-1015">Disulfide bond</keyword>
<evidence type="ECO:0000256" key="14">
    <source>
        <dbReference type="ARBA" id="ARBA00052624"/>
    </source>
</evidence>
<feature type="transmembrane region" description="Helical" evidence="15">
    <location>
        <begin position="44"/>
        <end position="63"/>
    </location>
</feature>
<dbReference type="InterPro" id="IPR036058">
    <property type="entry name" value="Kazal_dom_sf"/>
</dbReference>
<reference evidence="18" key="3">
    <citation type="submission" date="2025-09" db="UniProtKB">
        <authorList>
            <consortium name="Ensembl"/>
        </authorList>
    </citation>
    <scope>IDENTIFICATION</scope>
    <source>
        <strain evidence="18">broiler</strain>
    </source>
</reference>
<keyword evidence="6 15" id="KW-1133">Transmembrane helix</keyword>
<feature type="transmembrane region" description="Helical" evidence="15">
    <location>
        <begin position="83"/>
        <end position="104"/>
    </location>
</feature>
<dbReference type="Gene3D" id="1.20.1250.20">
    <property type="entry name" value="MFS general substrate transporter like domains"/>
    <property type="match status" value="1"/>
</dbReference>
<dbReference type="NCBIfam" id="TIGR00805">
    <property type="entry name" value="oat"/>
    <property type="match status" value="1"/>
</dbReference>
<keyword evidence="3 15" id="KW-0813">Transport</keyword>
<dbReference type="OrthoDB" id="5062115at2759"/>
<accession>A0A8V0YT61</accession>
<evidence type="ECO:0000256" key="6">
    <source>
        <dbReference type="ARBA" id="ARBA00022989"/>
    </source>
</evidence>
<name>A0A8V0YT61_CHICK</name>
<proteinExistence type="inferred from homology"/>
<dbReference type="GO" id="GO:0006869">
    <property type="term" value="P:lipid transport"/>
    <property type="evidence" value="ECO:0007669"/>
    <property type="project" value="UniProtKB-KW"/>
</dbReference>
<dbReference type="PANTHER" id="PTHR11388:SF99">
    <property type="entry name" value="SOLUTE CARRIER ORGANIC ANION TRANSPORTER FAMILY MEMBER 1C1"/>
    <property type="match status" value="1"/>
</dbReference>
<dbReference type="FunFam" id="3.30.60.30:FF:000048">
    <property type="entry name" value="Solute carrier organic anion transporter family member"/>
    <property type="match status" value="1"/>
</dbReference>
<evidence type="ECO:0000256" key="16">
    <source>
        <dbReference type="SAM" id="MobiDB-lite"/>
    </source>
</evidence>
<dbReference type="Ensembl" id="ENSGALT00010036537.1">
    <property type="protein sequence ID" value="ENSGALP00010021286.1"/>
    <property type="gene ID" value="ENSGALG00010015162.1"/>
</dbReference>
<dbReference type="Pfam" id="PF07648">
    <property type="entry name" value="Kazal_2"/>
    <property type="match status" value="1"/>
</dbReference>
<dbReference type="InterPro" id="IPR036259">
    <property type="entry name" value="MFS_trans_sf"/>
</dbReference>
<dbReference type="GO" id="GO:0006811">
    <property type="term" value="P:monoatomic ion transport"/>
    <property type="evidence" value="ECO:0007669"/>
    <property type="project" value="UniProtKB-KW"/>
</dbReference>
<protein>
    <recommendedName>
        <fullName evidence="15">Solute carrier organic anion transporter family member</fullName>
    </recommendedName>
</protein>
<evidence type="ECO:0000256" key="10">
    <source>
        <dbReference type="ARBA" id="ARBA00023157"/>
    </source>
</evidence>
<feature type="transmembrane region" description="Helical" evidence="15">
    <location>
        <begin position="219"/>
        <end position="249"/>
    </location>
</feature>
<feature type="transmembrane region" description="Helical" evidence="15">
    <location>
        <begin position="370"/>
        <end position="389"/>
    </location>
</feature>
<comment type="subcellular location">
    <subcellularLocation>
        <location evidence="1 15">Cell membrane</location>
        <topology evidence="1 15">Multi-pass membrane protein</topology>
    </subcellularLocation>
</comment>
<keyword evidence="7" id="KW-0445">Lipid transport</keyword>
<evidence type="ECO:0000256" key="2">
    <source>
        <dbReference type="ARBA" id="ARBA00009657"/>
    </source>
</evidence>
<keyword evidence="4" id="KW-1003">Cell membrane</keyword>
<evidence type="ECO:0000256" key="15">
    <source>
        <dbReference type="RuleBase" id="RU362056"/>
    </source>
</evidence>
<evidence type="ECO:0000313" key="19">
    <source>
        <dbReference type="Proteomes" id="UP000000539"/>
    </source>
</evidence>
<feature type="transmembrane region" description="Helical" evidence="15">
    <location>
        <begin position="493"/>
        <end position="520"/>
    </location>
</feature>
<dbReference type="PROSITE" id="PS51465">
    <property type="entry name" value="KAZAL_2"/>
    <property type="match status" value="1"/>
</dbReference>
<comment type="catalytic activity">
    <reaction evidence="14">
        <text>L-thyroxine sulfate(out) = L-thyroxine sulfate(in)</text>
        <dbReference type="Rhea" id="RHEA:73311"/>
        <dbReference type="ChEBI" id="CHEBI:176512"/>
    </reaction>
</comment>